<dbReference type="AlphaFoldDB" id="A0A0S6W5U3"/>
<keyword evidence="3" id="KW-1185">Reference proteome</keyword>
<dbReference type="InterPro" id="IPR014774">
    <property type="entry name" value="KaiC-like_dom"/>
</dbReference>
<organism evidence="2">
    <name type="scientific">Candidatus Moduliflexus flocculans</name>
    <dbReference type="NCBI Taxonomy" id="1499966"/>
    <lineage>
        <taxon>Bacteria</taxon>
        <taxon>Candidatus Moduliflexota</taxon>
        <taxon>Candidatus Moduliflexia</taxon>
        <taxon>Candidatus Moduliflexales</taxon>
        <taxon>Candidatus Moduliflexaceae</taxon>
    </lineage>
</organism>
<dbReference type="Gene3D" id="3.40.50.300">
    <property type="entry name" value="P-loop containing nucleotide triphosphate hydrolases"/>
    <property type="match status" value="1"/>
</dbReference>
<dbReference type="InterPro" id="IPR051347">
    <property type="entry name" value="Circadian_clock_KaiC-rel"/>
</dbReference>
<evidence type="ECO:0000313" key="2">
    <source>
        <dbReference type="EMBL" id="GAK53633.1"/>
    </source>
</evidence>
<dbReference type="HOGENOM" id="CLU_1607613_0_0_0"/>
<reference evidence="2" key="1">
    <citation type="journal article" date="2015" name="PeerJ">
        <title>First genomic representation of candidate bacterial phylum KSB3 points to enhanced environmental sensing as a trigger of wastewater bulking.</title>
        <authorList>
            <person name="Sekiguchi Y."/>
            <person name="Ohashi A."/>
            <person name="Parks D.H."/>
            <person name="Yamauchi T."/>
            <person name="Tyson G.W."/>
            <person name="Hugenholtz P."/>
        </authorList>
    </citation>
    <scope>NUCLEOTIDE SEQUENCE [LARGE SCALE GENOMIC DNA]</scope>
</reference>
<dbReference type="PANTHER" id="PTHR42926">
    <property type="match status" value="1"/>
</dbReference>
<sequence length="165" mass="18289">MTPATVVEKLRTSIPGFDLIANGGLPKGRTTLVSGTAGSGKTVMAVQFLAAGILENDEPGVFVTFEESPDDIRENLRSLNWDISLWEQEHKWQFVDASPEIGEDLVVVGQYDLAALLARIENAVRQVGAKRVSMDSLGAIFSRFHEKRLVRYELFRIVSALKKWA</sequence>
<accession>A0A0S6W5U3</accession>
<dbReference type="Proteomes" id="UP000030700">
    <property type="component" value="Unassembled WGS sequence"/>
</dbReference>
<name>A0A0S6W5U3_9BACT</name>
<protein>
    <submittedName>
        <fullName evidence="2">Circadian clock protein KaiC</fullName>
    </submittedName>
</protein>
<dbReference type="Pfam" id="PF06745">
    <property type="entry name" value="ATPase"/>
    <property type="match status" value="1"/>
</dbReference>
<feature type="domain" description="KaiC" evidence="1">
    <location>
        <begin position="8"/>
        <end position="165"/>
    </location>
</feature>
<dbReference type="PRINTS" id="PR01874">
    <property type="entry name" value="DNAREPAIRADA"/>
</dbReference>
<dbReference type="InterPro" id="IPR027417">
    <property type="entry name" value="P-loop_NTPase"/>
</dbReference>
<dbReference type="STRING" id="1499966.U14_04899"/>
<dbReference type="GO" id="GO:0005524">
    <property type="term" value="F:ATP binding"/>
    <property type="evidence" value="ECO:0007669"/>
    <property type="project" value="InterPro"/>
</dbReference>
<dbReference type="PROSITE" id="PS51146">
    <property type="entry name" value="KAIC"/>
    <property type="match status" value="1"/>
</dbReference>
<proteinExistence type="predicted"/>
<gene>
    <name evidence="2" type="ORF">U14_04899</name>
</gene>
<dbReference type="EMBL" id="DF820459">
    <property type="protein sequence ID" value="GAK53633.1"/>
    <property type="molecule type" value="Genomic_DNA"/>
</dbReference>
<evidence type="ECO:0000313" key="3">
    <source>
        <dbReference type="Proteomes" id="UP000030700"/>
    </source>
</evidence>
<evidence type="ECO:0000259" key="1">
    <source>
        <dbReference type="PROSITE" id="PS51146"/>
    </source>
</evidence>
<dbReference type="PANTHER" id="PTHR42926:SF1">
    <property type="entry name" value="CIRCADIAN CLOCK OSCILLATOR PROTEIN KAIC 1"/>
    <property type="match status" value="1"/>
</dbReference>
<dbReference type="SUPFAM" id="SSF52540">
    <property type="entry name" value="P-loop containing nucleoside triphosphate hydrolases"/>
    <property type="match status" value="1"/>
</dbReference>
<dbReference type="InterPro" id="IPR010624">
    <property type="entry name" value="KaiC_dom"/>
</dbReference>